<dbReference type="EMBL" id="CM002926">
    <property type="protein sequence ID" value="KGN51960.1"/>
    <property type="molecule type" value="Genomic_DNA"/>
</dbReference>
<organism evidence="2 3">
    <name type="scientific">Cucumis sativus</name>
    <name type="common">Cucumber</name>
    <dbReference type="NCBI Taxonomy" id="3659"/>
    <lineage>
        <taxon>Eukaryota</taxon>
        <taxon>Viridiplantae</taxon>
        <taxon>Streptophyta</taxon>
        <taxon>Embryophyta</taxon>
        <taxon>Tracheophyta</taxon>
        <taxon>Spermatophyta</taxon>
        <taxon>Magnoliopsida</taxon>
        <taxon>eudicotyledons</taxon>
        <taxon>Gunneridae</taxon>
        <taxon>Pentapetalae</taxon>
        <taxon>rosids</taxon>
        <taxon>fabids</taxon>
        <taxon>Cucurbitales</taxon>
        <taxon>Cucurbitaceae</taxon>
        <taxon>Benincaseae</taxon>
        <taxon>Cucumis</taxon>
    </lineage>
</organism>
<feature type="region of interest" description="Disordered" evidence="1">
    <location>
        <begin position="51"/>
        <end position="81"/>
    </location>
</feature>
<dbReference type="AlphaFoldDB" id="A0A0A0KQR6"/>
<reference evidence="2 3" key="4">
    <citation type="journal article" date="2011" name="BMC Genomics">
        <title>RNA-Seq improves annotation of protein-coding genes in the cucumber genome.</title>
        <authorList>
            <person name="Li Z."/>
            <person name="Zhang Z."/>
            <person name="Yan P."/>
            <person name="Huang S."/>
            <person name="Fei Z."/>
            <person name="Lin K."/>
        </authorList>
    </citation>
    <scope>NUCLEOTIDE SEQUENCE [LARGE SCALE GENOMIC DNA]</scope>
    <source>
        <strain evidence="3">cv. 9930</strain>
    </source>
</reference>
<reference evidence="2 3" key="3">
    <citation type="journal article" date="2010" name="BMC Genomics">
        <title>Transcriptome sequencing and comparative analysis of cucumber flowers with different sex types.</title>
        <authorList>
            <person name="Guo S."/>
            <person name="Zheng Y."/>
            <person name="Joung J.G."/>
            <person name="Liu S."/>
            <person name="Zhang Z."/>
            <person name="Crasta O.R."/>
            <person name="Sobral B.W."/>
            <person name="Xu Y."/>
            <person name="Huang S."/>
            <person name="Fei Z."/>
        </authorList>
    </citation>
    <scope>NUCLEOTIDE SEQUENCE [LARGE SCALE GENOMIC DNA]</scope>
    <source>
        <strain evidence="3">cv. 9930</strain>
    </source>
</reference>
<keyword evidence="3" id="KW-1185">Reference proteome</keyword>
<sequence length="101" mass="10819">MHNQWLPIPSSLSSFSPPPSPLGASFKFQVGGLKGWGVLWPLIGLHNKAGFGDVSEQPRVQKTPGSRASSPTLETWSSNSGDRELFTSSALLMDIVRKGIG</sequence>
<dbReference type="Proteomes" id="UP000029981">
    <property type="component" value="Chromosome 5"/>
</dbReference>
<evidence type="ECO:0000313" key="3">
    <source>
        <dbReference type="Proteomes" id="UP000029981"/>
    </source>
</evidence>
<dbReference type="Gramene" id="KGN51960">
    <property type="protein sequence ID" value="KGN51960"/>
    <property type="gene ID" value="Csa_5G606510"/>
</dbReference>
<gene>
    <name evidence="2" type="ORF">Csa_5G606510</name>
</gene>
<name>A0A0A0KQR6_CUCSA</name>
<reference evidence="2 3" key="2">
    <citation type="journal article" date="2009" name="PLoS ONE">
        <title>An integrated genetic and cytogenetic map of the cucumber genome.</title>
        <authorList>
            <person name="Ren Y."/>
            <person name="Zhang Z."/>
            <person name="Liu J."/>
            <person name="Staub J.E."/>
            <person name="Han Y."/>
            <person name="Cheng Z."/>
            <person name="Li X."/>
            <person name="Lu J."/>
            <person name="Miao H."/>
            <person name="Kang H."/>
            <person name="Xie B."/>
            <person name="Gu X."/>
            <person name="Wang X."/>
            <person name="Du Y."/>
            <person name="Jin W."/>
            <person name="Huang S."/>
        </authorList>
    </citation>
    <scope>NUCLEOTIDE SEQUENCE [LARGE SCALE GENOMIC DNA]</scope>
    <source>
        <strain evidence="3">cv. 9930</strain>
    </source>
</reference>
<feature type="compositionally biased region" description="Polar residues" evidence="1">
    <location>
        <begin position="58"/>
        <end position="81"/>
    </location>
</feature>
<reference evidence="2 3" key="1">
    <citation type="journal article" date="2009" name="Nat. Genet.">
        <title>The genome of the cucumber, Cucumis sativus L.</title>
        <authorList>
            <person name="Huang S."/>
            <person name="Li R."/>
            <person name="Zhang Z."/>
            <person name="Li L."/>
            <person name="Gu X."/>
            <person name="Fan W."/>
            <person name="Lucas W.J."/>
            <person name="Wang X."/>
            <person name="Xie B."/>
            <person name="Ni P."/>
            <person name="Ren Y."/>
            <person name="Zhu H."/>
            <person name="Li J."/>
            <person name="Lin K."/>
            <person name="Jin W."/>
            <person name="Fei Z."/>
            <person name="Li G."/>
            <person name="Staub J."/>
            <person name="Kilian A."/>
            <person name="van der Vossen E.A."/>
            <person name="Wu Y."/>
            <person name="Guo J."/>
            <person name="He J."/>
            <person name="Jia Z."/>
            <person name="Ren Y."/>
            <person name="Tian G."/>
            <person name="Lu Y."/>
            <person name="Ruan J."/>
            <person name="Qian W."/>
            <person name="Wang M."/>
            <person name="Huang Q."/>
            <person name="Li B."/>
            <person name="Xuan Z."/>
            <person name="Cao J."/>
            <person name="Asan"/>
            <person name="Wu Z."/>
            <person name="Zhang J."/>
            <person name="Cai Q."/>
            <person name="Bai Y."/>
            <person name="Zhao B."/>
            <person name="Han Y."/>
            <person name="Li Y."/>
            <person name="Li X."/>
            <person name="Wang S."/>
            <person name="Shi Q."/>
            <person name="Liu S."/>
            <person name="Cho W.K."/>
            <person name="Kim J.Y."/>
            <person name="Xu Y."/>
            <person name="Heller-Uszynska K."/>
            <person name="Miao H."/>
            <person name="Cheng Z."/>
            <person name="Zhang S."/>
            <person name="Wu J."/>
            <person name="Yang Y."/>
            <person name="Kang H."/>
            <person name="Li M."/>
            <person name="Liang H."/>
            <person name="Ren X."/>
            <person name="Shi Z."/>
            <person name="Wen M."/>
            <person name="Jian M."/>
            <person name="Yang H."/>
            <person name="Zhang G."/>
            <person name="Yang Z."/>
            <person name="Chen R."/>
            <person name="Liu S."/>
            <person name="Li J."/>
            <person name="Ma L."/>
            <person name="Liu H."/>
            <person name="Zhou Y."/>
            <person name="Zhao J."/>
            <person name="Fang X."/>
            <person name="Li G."/>
            <person name="Fang L."/>
            <person name="Li Y."/>
            <person name="Liu D."/>
            <person name="Zheng H."/>
            <person name="Zhang Y."/>
            <person name="Qin N."/>
            <person name="Li Z."/>
            <person name="Yang G."/>
            <person name="Yang S."/>
            <person name="Bolund L."/>
            <person name="Kristiansen K."/>
            <person name="Zheng H."/>
            <person name="Li S."/>
            <person name="Zhang X."/>
            <person name="Yang H."/>
            <person name="Wang J."/>
            <person name="Sun R."/>
            <person name="Zhang B."/>
            <person name="Jiang S."/>
            <person name="Wang J."/>
            <person name="Du Y."/>
            <person name="Li S."/>
        </authorList>
    </citation>
    <scope>NUCLEOTIDE SEQUENCE [LARGE SCALE GENOMIC DNA]</scope>
    <source>
        <strain evidence="3">cv. 9930</strain>
    </source>
</reference>
<proteinExistence type="predicted"/>
<dbReference type="STRING" id="3659.A0A0A0KQR6"/>
<evidence type="ECO:0000256" key="1">
    <source>
        <dbReference type="SAM" id="MobiDB-lite"/>
    </source>
</evidence>
<protein>
    <submittedName>
        <fullName evidence="2">Uncharacterized protein</fullName>
    </submittedName>
</protein>
<accession>A0A0A0KQR6</accession>
<evidence type="ECO:0000313" key="2">
    <source>
        <dbReference type="EMBL" id="KGN51960.1"/>
    </source>
</evidence>